<keyword evidence="2" id="KW-1185">Reference proteome</keyword>
<evidence type="ECO:0000313" key="1">
    <source>
        <dbReference type="EMBL" id="VGO16489.1"/>
    </source>
</evidence>
<evidence type="ECO:0008006" key="3">
    <source>
        <dbReference type="Google" id="ProtNLM"/>
    </source>
</evidence>
<proteinExistence type="predicted"/>
<reference evidence="1 2" key="1">
    <citation type="submission" date="2019-04" db="EMBL/GenBank/DDBJ databases">
        <authorList>
            <person name="Van Vliet M D."/>
        </authorList>
    </citation>
    <scope>NUCLEOTIDE SEQUENCE [LARGE SCALE GENOMIC DNA]</scope>
    <source>
        <strain evidence="1 2">F1</strain>
    </source>
</reference>
<dbReference type="RefSeq" id="WP_168442587.1">
    <property type="nucleotide sequence ID" value="NZ_CAAHFG010000003.1"/>
</dbReference>
<protein>
    <recommendedName>
        <fullName evidence="3">YbjN domain-containing protein</fullName>
    </recommendedName>
</protein>
<organism evidence="1 2">
    <name type="scientific">Pontiella desulfatans</name>
    <dbReference type="NCBI Taxonomy" id="2750659"/>
    <lineage>
        <taxon>Bacteria</taxon>
        <taxon>Pseudomonadati</taxon>
        <taxon>Kiritimatiellota</taxon>
        <taxon>Kiritimatiellia</taxon>
        <taxon>Kiritimatiellales</taxon>
        <taxon>Pontiellaceae</taxon>
        <taxon>Pontiella</taxon>
    </lineage>
</organism>
<accession>A0A6C2U9C1</accession>
<dbReference type="Proteomes" id="UP000366872">
    <property type="component" value="Unassembled WGS sequence"/>
</dbReference>
<name>A0A6C2U9C1_PONDE</name>
<dbReference type="EMBL" id="CAAHFG010000003">
    <property type="protein sequence ID" value="VGO16489.1"/>
    <property type="molecule type" value="Genomic_DNA"/>
</dbReference>
<gene>
    <name evidence="1" type="ORF">PDESU_05080</name>
</gene>
<dbReference type="AlphaFoldDB" id="A0A6C2U9C1"/>
<sequence length="149" mass="15579">MVDKIETLEQVAGVLESQGYDARLVSGEAVMVDVGGSEHPFAAVVTKNDNGAEFVLTCQLATLGDIEEDLSAQFMLAALDANTAIRPFAFAVISDTDDPALAEPEQWPVVLTSSIPVGDLSEGELCVAMDGLWSALTAAAPVLKLGITK</sequence>
<evidence type="ECO:0000313" key="2">
    <source>
        <dbReference type="Proteomes" id="UP000366872"/>
    </source>
</evidence>